<feature type="transmembrane region" description="Helical" evidence="1">
    <location>
        <begin position="185"/>
        <end position="205"/>
    </location>
</feature>
<feature type="signal peptide" evidence="2">
    <location>
        <begin position="1"/>
        <end position="19"/>
    </location>
</feature>
<feature type="chain" id="PRO_5046954471" evidence="2">
    <location>
        <begin position="20"/>
        <end position="208"/>
    </location>
</feature>
<name>A0ABX1QTE7_9FLAO</name>
<sequence>MKIKFSFFFSLLHIINSFACDCPPIKKKNIVENGIKNYDLVFYGEVIKSDTINETYSFKVIDFFKGKVNGKYIEGKTNSNCSILPKKGDLWIVYTEINNDSYIDLSICSPSQSFEYGLGFAIPPPPRPKLIDDKNILALEIGLNLQEYKNENLKTFIYQLEKLRQYKQNQNAVSENMKNDFYQKILIVSLIVNAILFLILIFVLIKRK</sequence>
<evidence type="ECO:0000256" key="2">
    <source>
        <dbReference type="SAM" id="SignalP"/>
    </source>
</evidence>
<dbReference type="RefSeq" id="WP_169522799.1">
    <property type="nucleotide sequence ID" value="NZ_JAAMPT010000196.1"/>
</dbReference>
<gene>
    <name evidence="3" type="ORF">G6042_02955</name>
</gene>
<evidence type="ECO:0000313" key="4">
    <source>
        <dbReference type="Proteomes" id="UP000767947"/>
    </source>
</evidence>
<dbReference type="EMBL" id="JAAMPT010000196">
    <property type="protein sequence ID" value="NMH24222.1"/>
    <property type="molecule type" value="Genomic_DNA"/>
</dbReference>
<keyword evidence="1" id="KW-1133">Transmembrane helix</keyword>
<dbReference type="Proteomes" id="UP000767947">
    <property type="component" value="Unassembled WGS sequence"/>
</dbReference>
<keyword evidence="2" id="KW-0732">Signal</keyword>
<accession>A0ABX1QTE7</accession>
<organism evidence="3 4">
    <name type="scientific">Flavobacterium solisilvae</name>
    <dbReference type="NCBI Taxonomy" id="1852019"/>
    <lineage>
        <taxon>Bacteria</taxon>
        <taxon>Pseudomonadati</taxon>
        <taxon>Bacteroidota</taxon>
        <taxon>Flavobacteriia</taxon>
        <taxon>Flavobacteriales</taxon>
        <taxon>Flavobacteriaceae</taxon>
        <taxon>Flavobacterium</taxon>
    </lineage>
</organism>
<evidence type="ECO:0000313" key="3">
    <source>
        <dbReference type="EMBL" id="NMH24222.1"/>
    </source>
</evidence>
<protein>
    <submittedName>
        <fullName evidence="3">Uncharacterized protein</fullName>
    </submittedName>
</protein>
<keyword evidence="1" id="KW-0812">Transmembrane</keyword>
<keyword evidence="1" id="KW-0472">Membrane</keyword>
<reference evidence="3 4" key="1">
    <citation type="submission" date="2020-02" db="EMBL/GenBank/DDBJ databases">
        <title>Flavobacterium sp. genome.</title>
        <authorList>
            <person name="Jung H.S."/>
            <person name="Baek J.H."/>
            <person name="Jeon C.O."/>
        </authorList>
    </citation>
    <scope>NUCLEOTIDE SEQUENCE [LARGE SCALE GENOMIC DNA]</scope>
    <source>
        <strain evidence="3 4">SE-s27</strain>
    </source>
</reference>
<keyword evidence="4" id="KW-1185">Reference proteome</keyword>
<proteinExistence type="predicted"/>
<dbReference type="InterPro" id="IPR008993">
    <property type="entry name" value="TIMP-like_OB-fold"/>
</dbReference>
<dbReference type="Gene3D" id="2.40.50.120">
    <property type="match status" value="1"/>
</dbReference>
<comment type="caution">
    <text evidence="3">The sequence shown here is derived from an EMBL/GenBank/DDBJ whole genome shotgun (WGS) entry which is preliminary data.</text>
</comment>
<evidence type="ECO:0000256" key="1">
    <source>
        <dbReference type="SAM" id="Phobius"/>
    </source>
</evidence>